<feature type="compositionally biased region" description="Basic residues" evidence="1">
    <location>
        <begin position="160"/>
        <end position="171"/>
    </location>
</feature>
<proteinExistence type="predicted"/>
<feature type="compositionally biased region" description="Low complexity" evidence="1">
    <location>
        <begin position="93"/>
        <end position="105"/>
    </location>
</feature>
<evidence type="ECO:0000313" key="2">
    <source>
        <dbReference type="EMBL" id="CAA9565221.1"/>
    </source>
</evidence>
<feature type="compositionally biased region" description="Basic residues" evidence="1">
    <location>
        <begin position="203"/>
        <end position="217"/>
    </location>
</feature>
<evidence type="ECO:0000256" key="1">
    <source>
        <dbReference type="SAM" id="MobiDB-lite"/>
    </source>
</evidence>
<dbReference type="EMBL" id="CADCWE010000263">
    <property type="protein sequence ID" value="CAA9565221.1"/>
    <property type="molecule type" value="Genomic_DNA"/>
</dbReference>
<feature type="region of interest" description="Disordered" evidence="1">
    <location>
        <begin position="331"/>
        <end position="397"/>
    </location>
</feature>
<feature type="non-terminal residue" evidence="2">
    <location>
        <position position="397"/>
    </location>
</feature>
<sequence>GRPVRRPLARRRRSGRGRGADRPPRRPPRLFGGGVRRPGRDCVLVGGTRVAGRVAAGRRCLRQRAGADRERTGADAAADRPRRHGAGGRGLDLRPLAGAAGGRPPLRARRLRYESRSRRRAAGDPGARPPPGGLARHGAVRLGGRRRGVLPRGQGLDRRRVARRRLRRRRIVVAALPGRRRQGADPGGRRRQGRPRLLAGGRGQRRGRSRPLRRRFGRPAAGYPSAHGGQPLRACPPRRRGPVRDDRAGAGAGAGQPDDGPRRDRGGHRGGAGRPRRVAELPGPVRVRPRAAFLPAVGDRPRPPVRGGVCPCLRGGDGRRTVLGLHRVRRCQPLRRRPRPADGPLRPPRRQLPPSRRVGRRADHRRHHPHPAPARARHPGPGAGIRFRRRSVRSYPL</sequence>
<feature type="non-terminal residue" evidence="2">
    <location>
        <position position="1"/>
    </location>
</feature>
<reference evidence="2" key="1">
    <citation type="submission" date="2020-02" db="EMBL/GenBank/DDBJ databases">
        <authorList>
            <person name="Meier V. D."/>
        </authorList>
    </citation>
    <scope>NUCLEOTIDE SEQUENCE</scope>
    <source>
        <strain evidence="2">AVDCRST_MAG73</strain>
    </source>
</reference>
<accession>A0A6J4V4L1</accession>
<protein>
    <submittedName>
        <fullName evidence="2">Acetylornithine deacetylase</fullName>
        <ecNumber evidence="2">3.5.1.16</ecNumber>
    </submittedName>
</protein>
<feature type="compositionally biased region" description="Low complexity" evidence="1">
    <location>
        <begin position="133"/>
        <end position="142"/>
    </location>
</feature>
<gene>
    <name evidence="2" type="ORF">AVDCRST_MAG73-4093</name>
</gene>
<dbReference type="AlphaFoldDB" id="A0A6J4V4L1"/>
<dbReference type="EC" id="3.5.1.16" evidence="2"/>
<keyword evidence="2" id="KW-0378">Hydrolase</keyword>
<feature type="compositionally biased region" description="Basic residues" evidence="1">
    <location>
        <begin position="386"/>
        <end position="397"/>
    </location>
</feature>
<feature type="region of interest" description="Disordered" evidence="1">
    <location>
        <begin position="1"/>
        <end position="40"/>
    </location>
</feature>
<feature type="compositionally biased region" description="Basic residues" evidence="1">
    <location>
        <begin position="357"/>
        <end position="378"/>
    </location>
</feature>
<name>A0A6J4V4L1_9BACT</name>
<feature type="compositionally biased region" description="Basic residues" evidence="1">
    <location>
        <begin position="1"/>
        <end position="16"/>
    </location>
</feature>
<feature type="region of interest" description="Disordered" evidence="1">
    <location>
        <begin position="64"/>
        <end position="285"/>
    </location>
</feature>
<feature type="compositionally biased region" description="Basic and acidic residues" evidence="1">
    <location>
        <begin position="65"/>
        <end position="80"/>
    </location>
</feature>
<organism evidence="2">
    <name type="scientific">uncultured Thermomicrobiales bacterium</name>
    <dbReference type="NCBI Taxonomy" id="1645740"/>
    <lineage>
        <taxon>Bacteria</taxon>
        <taxon>Pseudomonadati</taxon>
        <taxon>Thermomicrobiota</taxon>
        <taxon>Thermomicrobia</taxon>
        <taxon>Thermomicrobiales</taxon>
        <taxon>environmental samples</taxon>
    </lineage>
</organism>
<dbReference type="GO" id="GO:0008777">
    <property type="term" value="F:acetylornithine deacetylase activity"/>
    <property type="evidence" value="ECO:0007669"/>
    <property type="project" value="UniProtKB-EC"/>
</dbReference>